<feature type="compositionally biased region" description="Basic and acidic residues" evidence="2">
    <location>
        <begin position="386"/>
        <end position="434"/>
    </location>
</feature>
<feature type="compositionally biased region" description="Low complexity" evidence="2">
    <location>
        <begin position="1108"/>
        <end position="1170"/>
    </location>
</feature>
<proteinExistence type="predicted"/>
<dbReference type="EnsemblMetazoa" id="XM_022807122">
    <property type="protein sequence ID" value="XP_022662857"/>
    <property type="gene ID" value="LOC111250996"/>
</dbReference>
<feature type="compositionally biased region" description="Low complexity" evidence="2">
    <location>
        <begin position="1331"/>
        <end position="1366"/>
    </location>
</feature>
<accession>A0A7M7KAH0</accession>
<feature type="compositionally biased region" description="Polar residues" evidence="2">
    <location>
        <begin position="1056"/>
        <end position="1068"/>
    </location>
</feature>
<feature type="region of interest" description="Disordered" evidence="2">
    <location>
        <begin position="1"/>
        <end position="40"/>
    </location>
</feature>
<dbReference type="InterPro" id="IPR014840">
    <property type="entry name" value="HRD"/>
</dbReference>
<dbReference type="PANTHER" id="PTHR21669">
    <property type="entry name" value="CAPZ-INTERACTING PROTEIN AND RELATED PROTEINS"/>
    <property type="match status" value="1"/>
</dbReference>
<feature type="compositionally biased region" description="Basic residues" evidence="2">
    <location>
        <begin position="207"/>
        <end position="219"/>
    </location>
</feature>
<dbReference type="RefSeq" id="XP_022662857.1">
    <property type="nucleotide sequence ID" value="XM_022807122.1"/>
</dbReference>
<feature type="compositionally biased region" description="Low complexity" evidence="2">
    <location>
        <begin position="1069"/>
        <end position="1095"/>
    </location>
</feature>
<dbReference type="GeneID" id="111250996"/>
<dbReference type="InterPro" id="IPR026947">
    <property type="entry name" value="UBN_middle_dom"/>
</dbReference>
<feature type="compositionally biased region" description="Basic and acidic residues" evidence="2">
    <location>
        <begin position="467"/>
        <end position="477"/>
    </location>
</feature>
<feature type="domain" description="Hpc2-related" evidence="3">
    <location>
        <begin position="111"/>
        <end position="156"/>
    </location>
</feature>
<feature type="compositionally biased region" description="Low complexity" evidence="2">
    <location>
        <begin position="1286"/>
        <end position="1309"/>
    </location>
</feature>
<feature type="compositionally biased region" description="Basic and acidic residues" evidence="2">
    <location>
        <begin position="220"/>
        <end position="242"/>
    </location>
</feature>
<feature type="compositionally biased region" description="Low complexity" evidence="2">
    <location>
        <begin position="1417"/>
        <end position="1437"/>
    </location>
</feature>
<feature type="compositionally biased region" description="Polar residues" evidence="2">
    <location>
        <begin position="1096"/>
        <end position="1107"/>
    </location>
</feature>
<dbReference type="GO" id="GO:0006325">
    <property type="term" value="P:chromatin organization"/>
    <property type="evidence" value="ECO:0007669"/>
    <property type="project" value="TreeGrafter"/>
</dbReference>
<dbReference type="PANTHER" id="PTHR21669:SF28">
    <property type="entry name" value="YEMANUCLEIN"/>
    <property type="match status" value="1"/>
</dbReference>
<feature type="compositionally biased region" description="Basic and acidic residues" evidence="2">
    <location>
        <begin position="269"/>
        <end position="378"/>
    </location>
</feature>
<feature type="compositionally biased region" description="Basic residues" evidence="2">
    <location>
        <begin position="243"/>
        <end position="257"/>
    </location>
</feature>
<feature type="compositionally biased region" description="Polar residues" evidence="2">
    <location>
        <begin position="1446"/>
        <end position="1456"/>
    </location>
</feature>
<keyword evidence="6" id="KW-1185">Reference proteome</keyword>
<keyword evidence="1" id="KW-0597">Phosphoprotein</keyword>
<feature type="region of interest" description="Disordered" evidence="2">
    <location>
        <begin position="739"/>
        <end position="769"/>
    </location>
</feature>
<feature type="compositionally biased region" description="Polar residues" evidence="2">
    <location>
        <begin position="1483"/>
        <end position="1497"/>
    </location>
</feature>
<feature type="compositionally biased region" description="Low complexity" evidence="2">
    <location>
        <begin position="872"/>
        <end position="883"/>
    </location>
</feature>
<feature type="compositionally biased region" description="Polar residues" evidence="2">
    <location>
        <begin position="1374"/>
        <end position="1385"/>
    </location>
</feature>
<dbReference type="GO" id="GO:0005634">
    <property type="term" value="C:nucleus"/>
    <property type="evidence" value="ECO:0007669"/>
    <property type="project" value="TreeGrafter"/>
</dbReference>
<feature type="compositionally biased region" description="Polar residues" evidence="2">
    <location>
        <begin position="791"/>
        <end position="805"/>
    </location>
</feature>
<dbReference type="Proteomes" id="UP000594260">
    <property type="component" value="Unplaced"/>
</dbReference>
<feature type="region of interest" description="Disordered" evidence="2">
    <location>
        <begin position="1328"/>
        <end position="1385"/>
    </location>
</feature>
<feature type="compositionally biased region" description="Polar residues" evidence="2">
    <location>
        <begin position="1192"/>
        <end position="1203"/>
    </location>
</feature>
<feature type="region of interest" description="Disordered" evidence="2">
    <location>
        <begin position="168"/>
        <end position="477"/>
    </location>
</feature>
<evidence type="ECO:0000313" key="5">
    <source>
        <dbReference type="EnsemblMetazoa" id="XP_022662857"/>
    </source>
</evidence>
<feature type="region of interest" description="Disordered" evidence="2">
    <location>
        <begin position="1254"/>
        <end position="1315"/>
    </location>
</feature>
<feature type="compositionally biased region" description="Polar residues" evidence="2">
    <location>
        <begin position="1261"/>
        <end position="1275"/>
    </location>
</feature>
<evidence type="ECO:0000313" key="6">
    <source>
        <dbReference type="Proteomes" id="UP000594260"/>
    </source>
</evidence>
<evidence type="ECO:0000256" key="2">
    <source>
        <dbReference type="SAM" id="MobiDB-lite"/>
    </source>
</evidence>
<feature type="domain" description="Ubinuclein middle" evidence="4">
    <location>
        <begin position="512"/>
        <end position="711"/>
    </location>
</feature>
<feature type="compositionally biased region" description="Basic and acidic residues" evidence="2">
    <location>
        <begin position="193"/>
        <end position="206"/>
    </location>
</feature>
<dbReference type="Pfam" id="PF14075">
    <property type="entry name" value="UBN_AB"/>
    <property type="match status" value="1"/>
</dbReference>
<sequence>MSEPRRVSLQPAVDRLAERVGDPAGGGAVGSKPASSKRKKRLTMRFNLDLGDPNEDVCHEFNYIELVRNHKRCKPEPPEGDDPFEESDEDEVAAIARKMEEKYGSVKVAWDDDVDRGQGYDEDDSFIDNGEAYDEVVPLDLNTKHGGFYINSGELEFVHAPPLQYMHYHQQNEANKNKVTLEDSPPDEDSEQESERARSPKEEKQRSPLKVKRRRKRKRLDSDDSKDNRDQGLGEKEREDRRQKRKEKMLMLKKKIKRIESSSDEDADGDRSPDDAGQTDREKAVKDEIRDNLNRVDRDKDKEMKEKLLERMSVKQERQLDDAIESVVRKAREQNKKEVEEEELELLRQQEEEMEREERQKERRQNKERLERIEKERQQQQLTVPKDNKDTSNRDNKERLLLQREKDNNREARDRIQIHQKDREPEKDRERDQQRVVLQQQLQSQQQQQSQQQVSSQQQSQQQQRIDQPRDRGDSRDKERMMIEQKIDYSASVAGAANEFALHRLPDAAVRLPDRMPRDLEKMIADITAVARENLGKSKFFQANGVNETLLHIDRMARQSLPCSQRTQLYAYLTAHLPCSKETLLKRIKKLRLDEEDMKVKEPMARFKAELNHMVEEQLERYRRRCKEAGQTPCGVSDSEAEDNDVRVHRIFEWTDALRRLFREVVSLKLKTYEVSKLRATSAEDYVRNFFEIDMIILWPRGWMNVRTLLRMAREEQLFQRARSDSIGSAPRKLTQLQNFGGANGTPGVEVVPSAPHTPTTPLGALRANNSYSSIETPLKDSYKDAMQLDVTPSSRSTTPGNTSVIREKGSSGANTRTPEDPPSGLRSHPLTPGLGTGTSSAASREHRDSGHSVLSVISDSPSVLVKEERVPSPAVSPPTSSAINDRCSPIGITSTPLAASAAAHSDSATTPVHMSVITSSPAKQQQPSQTASQLLPQVETPSFGDSFAPLIATTANVTTTGTNSANHASSATAQTPAPPKKQHSATPLLKANYQAALQKSPPFGTSGGALANASTGVGSSTSAVTSPSAAQAFAQFSQKVAAAAAAAAAAASNAGSISYPSSGTTHKSTQSSTTMASSGATHTAATNNSSSNNSGQYHQSKSATPTYQQQQHKYQQQQSGNNSQQQSTPQAGHQGANNGNNSHYGGSSHNNYYSGSSGQSGGQQQQQHGSGSGSLGGGGGSHSNHAGGAGTHTSNSGHQSTLPRDKEPLMASQVLDRIITQQLATNSYPSSGGNTLHLSSTGSSVTAAVFGSATTGGSGSNYPTTTSGGNSVGSYTLGGAASLMSPPSHRSSHQQSQQSQQQQHKSPQLPRASMPSSYNIYEALQQPHKNTSSSANNRSSNSSSGTNCSSQQQGMQVQQQQRSSSNLEGMKSFPSSMTSHSQAASPATTIPSYYTSSAAAAASAAVATSVYQNSTHQQSTSQQSQQLQRQAALNSSVPQVAHPTPVSQSGRYSWGSQTMYSTQQQQQQRHMYQDQQEKILYQQYTSQQGQDNTSQLHHNRQHH</sequence>
<feature type="region of interest" description="Disordered" evidence="2">
    <location>
        <begin position="1417"/>
        <end position="1504"/>
    </location>
</feature>
<feature type="compositionally biased region" description="Low complexity" evidence="2">
    <location>
        <begin position="435"/>
        <end position="465"/>
    </location>
</feature>
<feature type="compositionally biased region" description="Gly residues" evidence="2">
    <location>
        <begin position="1171"/>
        <end position="1182"/>
    </location>
</feature>
<reference evidence="5" key="1">
    <citation type="submission" date="2021-01" db="UniProtKB">
        <authorList>
            <consortium name="EnsemblMetazoa"/>
        </authorList>
    </citation>
    <scope>IDENTIFICATION</scope>
</reference>
<name>A0A7M7KAH0_VARDE</name>
<feature type="compositionally biased region" description="Low complexity" evidence="2">
    <location>
        <begin position="962"/>
        <end position="976"/>
    </location>
</feature>
<feature type="compositionally biased region" description="Low complexity" evidence="2">
    <location>
        <begin position="1457"/>
        <end position="1471"/>
    </location>
</feature>
<dbReference type="Pfam" id="PF08729">
    <property type="entry name" value="HUN"/>
    <property type="match status" value="1"/>
</dbReference>
<protein>
    <submittedName>
        <fullName evidence="5">Uncharacterized protein</fullName>
    </submittedName>
</protein>
<feature type="region of interest" description="Disordered" evidence="2">
    <location>
        <begin position="791"/>
        <end position="890"/>
    </location>
</feature>
<evidence type="ECO:0000259" key="4">
    <source>
        <dbReference type="Pfam" id="PF14075"/>
    </source>
</evidence>
<feature type="region of interest" description="Disordered" evidence="2">
    <location>
        <begin position="962"/>
        <end position="986"/>
    </location>
</feature>
<evidence type="ECO:0000259" key="3">
    <source>
        <dbReference type="Pfam" id="PF08729"/>
    </source>
</evidence>
<feature type="region of interest" description="Disordered" evidence="2">
    <location>
        <begin position="1056"/>
        <end position="1205"/>
    </location>
</feature>
<organism evidence="5 6">
    <name type="scientific">Varroa destructor</name>
    <name type="common">Honeybee mite</name>
    <dbReference type="NCBI Taxonomy" id="109461"/>
    <lineage>
        <taxon>Eukaryota</taxon>
        <taxon>Metazoa</taxon>
        <taxon>Ecdysozoa</taxon>
        <taxon>Arthropoda</taxon>
        <taxon>Chelicerata</taxon>
        <taxon>Arachnida</taxon>
        <taxon>Acari</taxon>
        <taxon>Parasitiformes</taxon>
        <taxon>Mesostigmata</taxon>
        <taxon>Gamasina</taxon>
        <taxon>Dermanyssoidea</taxon>
        <taxon>Varroidae</taxon>
        <taxon>Varroa</taxon>
    </lineage>
</organism>
<evidence type="ECO:0000256" key="1">
    <source>
        <dbReference type="ARBA" id="ARBA00022553"/>
    </source>
</evidence>